<sequence>MQVEVKLSIDSAEGCERTAQTLASHHLKDECYYDFFFDFSYRALQERDSVLRLRVPCELQSFTAAGASEPSLDINEDGANSGNAESSADNRTGATTATTAAGPGGGNAVGAYDPDAAYEAFLRSCRGLNGTGGGAADAHSSTGDTLTNLSSPRYSSVGDATRSRALPQPILVAGATGKLFLKQKNTVQHGHQLTFVAEDADVPADVVEALVKLVPASLFITGMIPSSGPRPADSSTNAFTVLSAYAQRRPCADDGKGDSAIQRIVTQLTEIAHAYTPARASGYVGKRARSASQESDAHFTQVRFSGMGARSVYTQQQRAASALAEDEEEEQQQQRPSQQQRKSGTNAAAAVPQLEAVGGFSTRRQIYAYAGVHQGIGTSAGESSREAELRETRRVRLDTSFFLPGFTIYELEVPKCGVAVDDVAAEVCVFLTKLGVRYHTGSESKYARYVHCLAATRDVEQDAMDVKLRLTNVNGFEEVRRNLQRLTQPTDASGVSTGGNAPRSSQEKRYISNTEVDDADDGDGDTWWQTNPSGYLQETNEDFFFDGPEQTLRRGHTFLRLRKQRHSKKYFLVLKAHQVFVGGQQNSLSSTLELSEVIAHALVDDPSKFLREHCDNFSIMKTIWDEFGVRELCRTATFTTERVIVPWWSAKAQPSTLQRSWASASATGPTLAPPSQLIYTSNSYLLSQKQQQQQQARQEPEVSDGQSKPPPPLAPPLLIHLDKTLYKVPADVKGVRIPFCQVRPWADRQCETYEIEVTNIEGPTDPKEVIRELTELLNDMGVEWSVGVRSKLEQYFSLIDA</sequence>
<dbReference type="PANTHER" id="PTHR34948">
    <property type="entry name" value="OS08G0299200 PROTEIN"/>
    <property type="match status" value="1"/>
</dbReference>
<dbReference type="OMA" id="VPKCGVA"/>
<proteinExistence type="predicted"/>
<dbReference type="AlphaFoldDB" id="A0A0M9G5A4"/>
<dbReference type="InterPro" id="IPR033469">
    <property type="entry name" value="CYTH-like_dom_sf"/>
</dbReference>
<evidence type="ECO:0000313" key="2">
    <source>
        <dbReference type="EMBL" id="KPA82690.1"/>
    </source>
</evidence>
<feature type="region of interest" description="Disordered" evidence="1">
    <location>
        <begin position="68"/>
        <end position="106"/>
    </location>
</feature>
<dbReference type="SUPFAM" id="SSF55154">
    <property type="entry name" value="CYTH-like phosphatases"/>
    <property type="match status" value="1"/>
</dbReference>
<dbReference type="OrthoDB" id="2160189at2759"/>
<feature type="compositionally biased region" description="Acidic residues" evidence="1">
    <location>
        <begin position="515"/>
        <end position="524"/>
    </location>
</feature>
<reference evidence="2 3" key="1">
    <citation type="submission" date="2015-07" db="EMBL/GenBank/DDBJ databases">
        <title>High-quality genome of monoxenous trypanosomatid Leptomonas pyrrhocoris.</title>
        <authorList>
            <person name="Flegontov P."/>
            <person name="Butenko A."/>
            <person name="Firsov S."/>
            <person name="Vlcek C."/>
            <person name="Logacheva M.D."/>
            <person name="Field M."/>
            <person name="Filatov D."/>
            <person name="Flegontova O."/>
            <person name="Gerasimov E."/>
            <person name="Jackson A.P."/>
            <person name="Kelly S."/>
            <person name="Opperdoes F."/>
            <person name="O'Reilly A."/>
            <person name="Votypka J."/>
            <person name="Yurchenko V."/>
            <person name="Lukes J."/>
        </authorList>
    </citation>
    <scope>NUCLEOTIDE SEQUENCE [LARGE SCALE GENOMIC DNA]</scope>
    <source>
        <strain evidence="2">H10</strain>
    </source>
</reference>
<feature type="compositionally biased region" description="Low complexity" evidence="1">
    <location>
        <begin position="92"/>
        <end position="101"/>
    </location>
</feature>
<accession>A0A0M9G5A4</accession>
<dbReference type="Proteomes" id="UP000037923">
    <property type="component" value="Unassembled WGS sequence"/>
</dbReference>
<dbReference type="PANTHER" id="PTHR34948:SF2">
    <property type="entry name" value="TRIPHOSPHATE TUNNEL METALLOENZYME 3"/>
    <property type="match status" value="1"/>
</dbReference>
<dbReference type="RefSeq" id="XP_015661129.1">
    <property type="nucleotide sequence ID" value="XM_015799527.1"/>
</dbReference>
<name>A0A0M9G5A4_LEPPY</name>
<feature type="region of interest" description="Disordered" evidence="1">
    <location>
        <begin position="315"/>
        <end position="348"/>
    </location>
</feature>
<feature type="compositionally biased region" description="Polar residues" evidence="1">
    <location>
        <begin position="484"/>
        <end position="504"/>
    </location>
</feature>
<dbReference type="GeneID" id="26902804"/>
<dbReference type="Gene3D" id="2.40.320.10">
    <property type="entry name" value="Hypothetical Protein Pfu-838710-001"/>
    <property type="match status" value="3"/>
</dbReference>
<protein>
    <recommendedName>
        <fullName evidence="4">CYTH domain-containing protein</fullName>
    </recommendedName>
</protein>
<organism evidence="2 3">
    <name type="scientific">Leptomonas pyrrhocoris</name>
    <name type="common">Firebug parasite</name>
    <dbReference type="NCBI Taxonomy" id="157538"/>
    <lineage>
        <taxon>Eukaryota</taxon>
        <taxon>Discoba</taxon>
        <taxon>Euglenozoa</taxon>
        <taxon>Kinetoplastea</taxon>
        <taxon>Metakinetoplastina</taxon>
        <taxon>Trypanosomatida</taxon>
        <taxon>Trypanosomatidae</taxon>
        <taxon>Leishmaniinae</taxon>
        <taxon>Leptomonas</taxon>
    </lineage>
</organism>
<gene>
    <name evidence="2" type="ORF">ABB37_02513</name>
</gene>
<dbReference type="VEuPathDB" id="TriTrypDB:LpyrH10_04_0630"/>
<feature type="region of interest" description="Disordered" evidence="1">
    <location>
        <begin position="689"/>
        <end position="714"/>
    </location>
</feature>
<comment type="caution">
    <text evidence="2">The sequence shown here is derived from an EMBL/GenBank/DDBJ whole genome shotgun (WGS) entry which is preliminary data.</text>
</comment>
<feature type="compositionally biased region" description="Polar residues" evidence="1">
    <location>
        <begin position="78"/>
        <end position="90"/>
    </location>
</feature>
<keyword evidence="3" id="KW-1185">Reference proteome</keyword>
<evidence type="ECO:0000313" key="3">
    <source>
        <dbReference type="Proteomes" id="UP000037923"/>
    </source>
</evidence>
<feature type="region of interest" description="Disordered" evidence="1">
    <location>
        <begin position="481"/>
        <end position="531"/>
    </location>
</feature>
<evidence type="ECO:0000256" key="1">
    <source>
        <dbReference type="SAM" id="MobiDB-lite"/>
    </source>
</evidence>
<evidence type="ECO:0008006" key="4">
    <source>
        <dbReference type="Google" id="ProtNLM"/>
    </source>
</evidence>
<dbReference type="EMBL" id="LGTL01000004">
    <property type="protein sequence ID" value="KPA82690.1"/>
    <property type="molecule type" value="Genomic_DNA"/>
</dbReference>